<comment type="similarity">
    <text evidence="1">Belongs to the enoyl-CoA hydratase/isomerase family.</text>
</comment>
<dbReference type="OrthoDB" id="9777711at2"/>
<dbReference type="RefSeq" id="WP_152231150.1">
    <property type="nucleotide sequence ID" value="NZ_BAAAOT010000011.1"/>
</dbReference>
<reference evidence="2 3" key="1">
    <citation type="submission" date="2019-10" db="EMBL/GenBank/DDBJ databases">
        <title>Georgenia wutianyii sp. nov. and Georgenia yuyongxinii sp. nov. isolated from plateau pika (Ochotona curzoniae) in the Qinghai-Tibet plateau of China.</title>
        <authorList>
            <person name="Tian Z."/>
        </authorList>
    </citation>
    <scope>NUCLEOTIDE SEQUENCE [LARGE SCALE GENOMIC DNA]</scope>
    <source>
        <strain evidence="2 3">JCM 15130</strain>
    </source>
</reference>
<dbReference type="InterPro" id="IPR001753">
    <property type="entry name" value="Enoyl-CoA_hydra/iso"/>
</dbReference>
<sequence>MAAIGGGSDYRYLRVAHEAGVAWIVLDRPNEGNALSQALADEFVRAVDGAVDDPSVRVVVLSGNGPFFCAGGDVVGMADADDPVAFTGHLARTMHRGILALARSELLVIAAVNGAVAGAGVGLVLNAQLVIASSAASFVSAYAGIGVSPDCGVSYLLPRAVGDVRAAALLFGGRPIDAATAESWGLVGEVTDVAGFDEHVRATVERLARGASQAYGPTKRLAMAPWIAAYEEHLEAEAASIATLVGHPDSQARVRKFVAASRERAAAKAETMR</sequence>
<dbReference type="InterPro" id="IPR029045">
    <property type="entry name" value="ClpP/crotonase-like_dom_sf"/>
</dbReference>
<comment type="caution">
    <text evidence="2">The sequence shown here is derived from an EMBL/GenBank/DDBJ whole genome shotgun (WGS) entry which is preliminary data.</text>
</comment>
<dbReference type="Proteomes" id="UP000429644">
    <property type="component" value="Unassembled WGS sequence"/>
</dbReference>
<dbReference type="PANTHER" id="PTHR43459">
    <property type="entry name" value="ENOYL-COA HYDRATASE"/>
    <property type="match status" value="1"/>
</dbReference>
<dbReference type="EMBL" id="WHPD01001605">
    <property type="protein sequence ID" value="MPV88484.1"/>
    <property type="molecule type" value="Genomic_DNA"/>
</dbReference>
<dbReference type="AlphaFoldDB" id="A0A7J9UXS1"/>
<evidence type="ECO:0000313" key="2">
    <source>
        <dbReference type="EMBL" id="MPV88484.1"/>
    </source>
</evidence>
<dbReference type="CDD" id="cd06558">
    <property type="entry name" value="crotonase-like"/>
    <property type="match status" value="1"/>
</dbReference>
<keyword evidence="3" id="KW-1185">Reference proteome</keyword>
<evidence type="ECO:0000256" key="1">
    <source>
        <dbReference type="RuleBase" id="RU003707"/>
    </source>
</evidence>
<proteinExistence type="inferred from homology"/>
<protein>
    <submittedName>
        <fullName evidence="2">Enoyl-CoA hydratase/isomerase family protein</fullName>
    </submittedName>
</protein>
<organism evidence="2 3">
    <name type="scientific">Georgenia ruanii</name>
    <dbReference type="NCBI Taxonomy" id="348442"/>
    <lineage>
        <taxon>Bacteria</taxon>
        <taxon>Bacillati</taxon>
        <taxon>Actinomycetota</taxon>
        <taxon>Actinomycetes</taxon>
        <taxon>Micrococcales</taxon>
        <taxon>Bogoriellaceae</taxon>
        <taxon>Georgenia</taxon>
    </lineage>
</organism>
<dbReference type="GO" id="GO:0016853">
    <property type="term" value="F:isomerase activity"/>
    <property type="evidence" value="ECO:0007669"/>
    <property type="project" value="UniProtKB-KW"/>
</dbReference>
<dbReference type="PANTHER" id="PTHR43459:SF1">
    <property type="entry name" value="EG:BACN32G11.4 PROTEIN"/>
    <property type="match status" value="1"/>
</dbReference>
<evidence type="ECO:0000313" key="3">
    <source>
        <dbReference type="Proteomes" id="UP000429644"/>
    </source>
</evidence>
<dbReference type="Gene3D" id="3.90.226.10">
    <property type="entry name" value="2-enoyl-CoA Hydratase, Chain A, domain 1"/>
    <property type="match status" value="1"/>
</dbReference>
<accession>A0A7J9UXS1</accession>
<dbReference type="SUPFAM" id="SSF52096">
    <property type="entry name" value="ClpP/crotonase"/>
    <property type="match status" value="1"/>
</dbReference>
<dbReference type="PROSITE" id="PS00166">
    <property type="entry name" value="ENOYL_COA_HYDRATASE"/>
    <property type="match status" value="1"/>
</dbReference>
<keyword evidence="2" id="KW-0413">Isomerase</keyword>
<name>A0A7J9UXS1_9MICO</name>
<gene>
    <name evidence="2" type="ORF">GB882_07375</name>
</gene>
<dbReference type="Pfam" id="PF00378">
    <property type="entry name" value="ECH_1"/>
    <property type="match status" value="1"/>
</dbReference>
<dbReference type="InterPro" id="IPR018376">
    <property type="entry name" value="Enoyl-CoA_hyd/isom_CS"/>
</dbReference>